<evidence type="ECO:0000313" key="2">
    <source>
        <dbReference type="EMBL" id="GAQ92162.1"/>
    </source>
</evidence>
<proteinExistence type="predicted"/>
<feature type="compositionally biased region" description="Basic and acidic residues" evidence="1">
    <location>
        <begin position="161"/>
        <end position="172"/>
    </location>
</feature>
<evidence type="ECO:0000313" key="3">
    <source>
        <dbReference type="Proteomes" id="UP000054558"/>
    </source>
</evidence>
<evidence type="ECO:0000256" key="1">
    <source>
        <dbReference type="SAM" id="MobiDB-lite"/>
    </source>
</evidence>
<feature type="region of interest" description="Disordered" evidence="1">
    <location>
        <begin position="160"/>
        <end position="185"/>
    </location>
</feature>
<accession>A0A1Y1IQ46</accession>
<sequence length="185" mass="20486">MFVVSRRTPLWKHPPSAPAKNVALIAEGNQRMRLFIQWLRTHPDPRVRNDPDVRRLVCRWDAKRTFVRPIPPSEGVAAYTRNKGTDLMLCVPDDEKESKDYNTMTFVLEQAVPVPPVDGQTEAIGVVRVGQNIAPELHELHVEPVEATDSGLHMASGTEQVVRDEGHGRSRGDPVLVGEDASGAG</sequence>
<keyword evidence="3" id="KW-1185">Reference proteome</keyword>
<gene>
    <name evidence="2" type="ORF">KFL_009350090</name>
</gene>
<dbReference type="AlphaFoldDB" id="A0A1Y1IQ46"/>
<organism evidence="2 3">
    <name type="scientific">Klebsormidium nitens</name>
    <name type="common">Green alga</name>
    <name type="synonym">Ulothrix nitens</name>
    <dbReference type="NCBI Taxonomy" id="105231"/>
    <lineage>
        <taxon>Eukaryota</taxon>
        <taxon>Viridiplantae</taxon>
        <taxon>Streptophyta</taxon>
        <taxon>Klebsormidiophyceae</taxon>
        <taxon>Klebsormidiales</taxon>
        <taxon>Klebsormidiaceae</taxon>
        <taxon>Klebsormidium</taxon>
    </lineage>
</organism>
<name>A0A1Y1IQ46_KLENI</name>
<dbReference type="Proteomes" id="UP000054558">
    <property type="component" value="Unassembled WGS sequence"/>
</dbReference>
<dbReference type="EMBL" id="DF237884">
    <property type="protein sequence ID" value="GAQ92162.1"/>
    <property type="molecule type" value="Genomic_DNA"/>
</dbReference>
<protein>
    <submittedName>
        <fullName evidence="2">Uncharacterized protein</fullName>
    </submittedName>
</protein>
<reference evidence="2 3" key="1">
    <citation type="journal article" date="2014" name="Nat. Commun.">
        <title>Klebsormidium flaccidum genome reveals primary factors for plant terrestrial adaptation.</title>
        <authorList>
            <person name="Hori K."/>
            <person name="Maruyama F."/>
            <person name="Fujisawa T."/>
            <person name="Togashi T."/>
            <person name="Yamamoto N."/>
            <person name="Seo M."/>
            <person name="Sato S."/>
            <person name="Yamada T."/>
            <person name="Mori H."/>
            <person name="Tajima N."/>
            <person name="Moriyama T."/>
            <person name="Ikeuchi M."/>
            <person name="Watanabe M."/>
            <person name="Wada H."/>
            <person name="Kobayashi K."/>
            <person name="Saito M."/>
            <person name="Masuda T."/>
            <person name="Sasaki-Sekimoto Y."/>
            <person name="Mashiguchi K."/>
            <person name="Awai K."/>
            <person name="Shimojima M."/>
            <person name="Masuda S."/>
            <person name="Iwai M."/>
            <person name="Nobusawa T."/>
            <person name="Narise T."/>
            <person name="Kondo S."/>
            <person name="Saito H."/>
            <person name="Sato R."/>
            <person name="Murakawa M."/>
            <person name="Ihara Y."/>
            <person name="Oshima-Yamada Y."/>
            <person name="Ohtaka K."/>
            <person name="Satoh M."/>
            <person name="Sonobe K."/>
            <person name="Ishii M."/>
            <person name="Ohtani R."/>
            <person name="Kanamori-Sato M."/>
            <person name="Honoki R."/>
            <person name="Miyazaki D."/>
            <person name="Mochizuki H."/>
            <person name="Umetsu J."/>
            <person name="Higashi K."/>
            <person name="Shibata D."/>
            <person name="Kamiya Y."/>
            <person name="Sato N."/>
            <person name="Nakamura Y."/>
            <person name="Tabata S."/>
            <person name="Ida S."/>
            <person name="Kurokawa K."/>
            <person name="Ohta H."/>
        </authorList>
    </citation>
    <scope>NUCLEOTIDE SEQUENCE [LARGE SCALE GENOMIC DNA]</scope>
    <source>
        <strain evidence="2 3">NIES-2285</strain>
    </source>
</reference>